<reference evidence="1 2" key="1">
    <citation type="submission" date="2018-09" db="EMBL/GenBank/DDBJ databases">
        <title>A high-quality reference genome of wild soybean provides a powerful tool to mine soybean genomes.</title>
        <authorList>
            <person name="Xie M."/>
            <person name="Chung C.Y.L."/>
            <person name="Li M.-W."/>
            <person name="Wong F.-L."/>
            <person name="Chan T.-F."/>
            <person name="Lam H.-M."/>
        </authorList>
    </citation>
    <scope>NUCLEOTIDE SEQUENCE [LARGE SCALE GENOMIC DNA]</scope>
    <source>
        <strain evidence="2">cv. W05</strain>
        <tissue evidence="1">Hypocotyl of etiolated seedlings</tissue>
    </source>
</reference>
<dbReference type="Proteomes" id="UP000289340">
    <property type="component" value="Chromosome 8"/>
</dbReference>
<keyword evidence="2" id="KW-1185">Reference proteome</keyword>
<protein>
    <submittedName>
        <fullName evidence="1">1,4-alpha-glucan-branching enzyme 2, chloroplastic/amyloplastic</fullName>
    </submittedName>
</protein>
<dbReference type="PANTHER" id="PTHR35918">
    <property type="entry name" value="OS06G0674800 PROTEIN"/>
    <property type="match status" value="1"/>
</dbReference>
<name>A0A445JEN4_GLYSO</name>
<evidence type="ECO:0000313" key="1">
    <source>
        <dbReference type="EMBL" id="RZB96905.1"/>
    </source>
</evidence>
<dbReference type="EMBL" id="QZWG01000008">
    <property type="protein sequence ID" value="RZB96905.1"/>
    <property type="molecule type" value="Genomic_DNA"/>
</dbReference>
<dbReference type="InterPro" id="IPR044953">
    <property type="entry name" value="At1g04390-like"/>
</dbReference>
<sequence>MPNNVDGSPPIPHGSPVKNYTVKEDKILCMCKEETNPHDTPSGIKDSIPAWIKFSVQAPGEIPYSGIYYDPPEEVNNRGSPGSKSHSEVIKVDISWEALIKLVQWFYSDNLPNPPSGCLWDNMDDEEKLFNLQPYVELCWLAEFWILENILEACWKGFDASIA</sequence>
<dbReference type="PANTHER" id="PTHR35918:SF1">
    <property type="entry name" value="BTB DOMAIN-CONTAINING PROTEIN"/>
    <property type="match status" value="1"/>
</dbReference>
<proteinExistence type="predicted"/>
<gene>
    <name evidence="1" type="ORF">D0Y65_020555</name>
</gene>
<evidence type="ECO:0000313" key="2">
    <source>
        <dbReference type="Proteomes" id="UP000289340"/>
    </source>
</evidence>
<comment type="caution">
    <text evidence="1">The sequence shown here is derived from an EMBL/GenBank/DDBJ whole genome shotgun (WGS) entry which is preliminary data.</text>
</comment>
<accession>A0A445JEN4</accession>
<organism evidence="1 2">
    <name type="scientific">Glycine soja</name>
    <name type="common">Wild soybean</name>
    <dbReference type="NCBI Taxonomy" id="3848"/>
    <lineage>
        <taxon>Eukaryota</taxon>
        <taxon>Viridiplantae</taxon>
        <taxon>Streptophyta</taxon>
        <taxon>Embryophyta</taxon>
        <taxon>Tracheophyta</taxon>
        <taxon>Spermatophyta</taxon>
        <taxon>Magnoliopsida</taxon>
        <taxon>eudicotyledons</taxon>
        <taxon>Gunneridae</taxon>
        <taxon>Pentapetalae</taxon>
        <taxon>rosids</taxon>
        <taxon>fabids</taxon>
        <taxon>Fabales</taxon>
        <taxon>Fabaceae</taxon>
        <taxon>Papilionoideae</taxon>
        <taxon>50 kb inversion clade</taxon>
        <taxon>NPAAA clade</taxon>
        <taxon>indigoferoid/millettioid clade</taxon>
        <taxon>Phaseoleae</taxon>
        <taxon>Glycine</taxon>
        <taxon>Glycine subgen. Soja</taxon>
    </lineage>
</organism>
<dbReference type="AlphaFoldDB" id="A0A445JEN4"/>